<sequence length="89" mass="9407">MTETAETDPAGPMKKPQLLDEVVARTNVKKRDAKPAVEAALAVIAEALSNGDDVNLPPLGKLRVIKSKDLEAGAKVLTLKLRTMKSASA</sequence>
<keyword evidence="4" id="KW-1185">Reference proteome</keyword>
<evidence type="ECO:0000313" key="3">
    <source>
        <dbReference type="EMBL" id="WZC47669.1"/>
    </source>
</evidence>
<accession>A0ABZ2V0W5</accession>
<comment type="similarity">
    <text evidence="1">Belongs to the bacterial histone-like protein family.</text>
</comment>
<evidence type="ECO:0000256" key="1">
    <source>
        <dbReference type="ARBA" id="ARBA00010529"/>
    </source>
</evidence>
<dbReference type="EMBL" id="CP150951">
    <property type="protein sequence ID" value="WZC47669.1"/>
    <property type="molecule type" value="Genomic_DNA"/>
</dbReference>
<reference evidence="4" key="1">
    <citation type="submission" date="2024-04" db="EMBL/GenBank/DDBJ databases">
        <title>Phylogenomic analyses of a clade within the roseobacter group suggest taxonomic reassignments of species of the genera Aestuariivita, Citreicella, Loktanella, Nautella, Pelagibaca, Ruegeria, Thalassobius, Thiobacimonas and Tropicibacter, and the proposal o.</title>
        <authorList>
            <person name="Jeon C.O."/>
        </authorList>
    </citation>
    <scope>NUCLEOTIDE SEQUENCE [LARGE SCALE GENOMIC DNA]</scope>
    <source>
        <strain evidence="4">BS5-3</strain>
    </source>
</reference>
<dbReference type="Gene3D" id="4.10.520.10">
    <property type="entry name" value="IHF-like DNA-binding proteins"/>
    <property type="match status" value="1"/>
</dbReference>
<organism evidence="3 4">
    <name type="scientific">Yoonia phaeophyticola</name>
    <dbReference type="NCBI Taxonomy" id="3137369"/>
    <lineage>
        <taxon>Bacteria</taxon>
        <taxon>Pseudomonadati</taxon>
        <taxon>Pseudomonadota</taxon>
        <taxon>Alphaproteobacteria</taxon>
        <taxon>Rhodobacterales</taxon>
        <taxon>Paracoccaceae</taxon>
        <taxon>Yoonia</taxon>
    </lineage>
</organism>
<evidence type="ECO:0000313" key="4">
    <source>
        <dbReference type="Proteomes" id="UP001440612"/>
    </source>
</evidence>
<proteinExistence type="inferred from homology"/>
<dbReference type="SUPFAM" id="SSF47729">
    <property type="entry name" value="IHF-like DNA-binding proteins"/>
    <property type="match status" value="1"/>
</dbReference>
<dbReference type="GO" id="GO:0003677">
    <property type="term" value="F:DNA binding"/>
    <property type="evidence" value="ECO:0007669"/>
    <property type="project" value="UniProtKB-KW"/>
</dbReference>
<name>A0ABZ2V0W5_9RHOB</name>
<dbReference type="Pfam" id="PF00216">
    <property type="entry name" value="Bac_DNA_binding"/>
    <property type="match status" value="1"/>
</dbReference>
<dbReference type="InterPro" id="IPR000119">
    <property type="entry name" value="Hist_DNA-bd"/>
</dbReference>
<dbReference type="InterPro" id="IPR010992">
    <property type="entry name" value="IHF-like_DNA-bd_dom_sf"/>
</dbReference>
<dbReference type="RefSeq" id="WP_341365789.1">
    <property type="nucleotide sequence ID" value="NZ_CP150951.2"/>
</dbReference>
<gene>
    <name evidence="3" type="ORF">AABB29_12170</name>
</gene>
<keyword evidence="2 3" id="KW-0238">DNA-binding</keyword>
<protein>
    <submittedName>
        <fullName evidence="3">HU family DNA-binding protein</fullName>
    </submittedName>
</protein>
<evidence type="ECO:0000256" key="2">
    <source>
        <dbReference type="ARBA" id="ARBA00023125"/>
    </source>
</evidence>
<dbReference type="Proteomes" id="UP001440612">
    <property type="component" value="Chromosome"/>
</dbReference>